<dbReference type="PANTHER" id="PTHR46743:SF2">
    <property type="entry name" value="TEICHOIC ACIDS EXPORT ATP-BINDING PROTEIN TAGH"/>
    <property type="match status" value="1"/>
</dbReference>
<dbReference type="SUPFAM" id="SSF52540">
    <property type="entry name" value="P-loop containing nucleoside triphosphate hydrolases"/>
    <property type="match status" value="1"/>
</dbReference>
<name>X1JDT9_9ZZZZ</name>
<feature type="non-terminal residue" evidence="1">
    <location>
        <position position="1"/>
    </location>
</feature>
<dbReference type="Gene3D" id="3.40.50.300">
    <property type="entry name" value="P-loop containing nucleotide triphosphate hydrolases"/>
    <property type="match status" value="1"/>
</dbReference>
<accession>X1JDT9</accession>
<dbReference type="InterPro" id="IPR027417">
    <property type="entry name" value="P-loop_NTPase"/>
</dbReference>
<gene>
    <name evidence="1" type="ORF">S03H2_72745</name>
</gene>
<comment type="caution">
    <text evidence="1">The sequence shown here is derived from an EMBL/GenBank/DDBJ whole genome shotgun (WGS) entry which is preliminary data.</text>
</comment>
<sequence>GDEVLAVGDQAFQAKCYKVIYDFMKRGKTIIIVSHDLGTISDLCSKV</sequence>
<dbReference type="InterPro" id="IPR050683">
    <property type="entry name" value="Bact_Polysacc_Export_ATP-bd"/>
</dbReference>
<protein>
    <submittedName>
        <fullName evidence="1">Uncharacterized protein</fullName>
    </submittedName>
</protein>
<dbReference type="AlphaFoldDB" id="X1JDT9"/>
<proteinExistence type="predicted"/>
<dbReference type="EMBL" id="BARU01049385">
    <property type="protein sequence ID" value="GAH92881.1"/>
    <property type="molecule type" value="Genomic_DNA"/>
</dbReference>
<dbReference type="PANTHER" id="PTHR46743">
    <property type="entry name" value="TEICHOIC ACIDS EXPORT ATP-BINDING PROTEIN TAGH"/>
    <property type="match status" value="1"/>
</dbReference>
<evidence type="ECO:0000313" key="1">
    <source>
        <dbReference type="EMBL" id="GAH92881.1"/>
    </source>
</evidence>
<organism evidence="1">
    <name type="scientific">marine sediment metagenome</name>
    <dbReference type="NCBI Taxonomy" id="412755"/>
    <lineage>
        <taxon>unclassified sequences</taxon>
        <taxon>metagenomes</taxon>
        <taxon>ecological metagenomes</taxon>
    </lineage>
</organism>
<feature type="non-terminal residue" evidence="1">
    <location>
        <position position="47"/>
    </location>
</feature>
<reference evidence="1" key="1">
    <citation type="journal article" date="2014" name="Front. Microbiol.">
        <title>High frequency of phylogenetically diverse reductive dehalogenase-homologous genes in deep subseafloor sedimentary metagenomes.</title>
        <authorList>
            <person name="Kawai M."/>
            <person name="Futagami T."/>
            <person name="Toyoda A."/>
            <person name="Takaki Y."/>
            <person name="Nishi S."/>
            <person name="Hori S."/>
            <person name="Arai W."/>
            <person name="Tsubouchi T."/>
            <person name="Morono Y."/>
            <person name="Uchiyama I."/>
            <person name="Ito T."/>
            <person name="Fujiyama A."/>
            <person name="Inagaki F."/>
            <person name="Takami H."/>
        </authorList>
    </citation>
    <scope>NUCLEOTIDE SEQUENCE</scope>
    <source>
        <strain evidence="1">Expedition CK06-06</strain>
    </source>
</reference>